<evidence type="ECO:0000256" key="1">
    <source>
        <dbReference type="SAM" id="MobiDB-lite"/>
    </source>
</evidence>
<dbReference type="OrthoDB" id="822368at2"/>
<organism evidence="2 3">
    <name type="scientific">Pedobacter hiemivivus</name>
    <dbReference type="NCBI Taxonomy" id="2530454"/>
    <lineage>
        <taxon>Bacteria</taxon>
        <taxon>Pseudomonadati</taxon>
        <taxon>Bacteroidota</taxon>
        <taxon>Sphingobacteriia</taxon>
        <taxon>Sphingobacteriales</taxon>
        <taxon>Sphingobacteriaceae</taxon>
        <taxon>Pedobacter</taxon>
    </lineage>
</organism>
<feature type="region of interest" description="Disordered" evidence="1">
    <location>
        <begin position="38"/>
        <end position="57"/>
    </location>
</feature>
<accession>A0A4R0N6U7</accession>
<evidence type="ECO:0000313" key="2">
    <source>
        <dbReference type="EMBL" id="TCC94993.1"/>
    </source>
</evidence>
<dbReference type="AlphaFoldDB" id="A0A4R0N6U7"/>
<keyword evidence="3" id="KW-1185">Reference proteome</keyword>
<comment type="caution">
    <text evidence="2">The sequence shown here is derived from an EMBL/GenBank/DDBJ whole genome shotgun (WGS) entry which is preliminary data.</text>
</comment>
<sequence>MKTYLYIIICFFAYLPKGHAQLNVQLLHQLVSESKSEYNKQNEAKNKQAVTSTNEEVNRSEMGKLKTKYRELQSRFKTLGLVIDAAQIGLQATPIVTEIIRQQGIIFQLAGQDPLLIALAYQTEKDLADQAYRLSQYLYALMISIGDLNQMKGSDRKILFNHVLTELRRIEGATRGLAANLQYANRKHIMNSMNPFSEFVNQDKQLIDNILRNADILKN</sequence>
<dbReference type="EMBL" id="SJSM01000010">
    <property type="protein sequence ID" value="TCC94993.1"/>
    <property type="molecule type" value="Genomic_DNA"/>
</dbReference>
<evidence type="ECO:0008006" key="4">
    <source>
        <dbReference type="Google" id="ProtNLM"/>
    </source>
</evidence>
<protein>
    <recommendedName>
        <fullName evidence="4">Plasmid transfer protein</fullName>
    </recommendedName>
</protein>
<proteinExistence type="predicted"/>
<gene>
    <name evidence="2" type="ORF">EZ444_15915</name>
</gene>
<reference evidence="2 3" key="1">
    <citation type="submission" date="2019-02" db="EMBL/GenBank/DDBJ databases">
        <title>Pedobacter sp. RP-3-8 sp. nov., isolated from Arctic soil.</title>
        <authorList>
            <person name="Dahal R.H."/>
        </authorList>
    </citation>
    <scope>NUCLEOTIDE SEQUENCE [LARGE SCALE GENOMIC DNA]</scope>
    <source>
        <strain evidence="2 3">RP-3-8</strain>
    </source>
</reference>
<evidence type="ECO:0000313" key="3">
    <source>
        <dbReference type="Proteomes" id="UP000291117"/>
    </source>
</evidence>
<dbReference type="Proteomes" id="UP000291117">
    <property type="component" value="Unassembled WGS sequence"/>
</dbReference>
<name>A0A4R0N6U7_9SPHI</name>
<dbReference type="RefSeq" id="WP_131610141.1">
    <property type="nucleotide sequence ID" value="NZ_SJSM01000010.1"/>
</dbReference>